<evidence type="ECO:0000259" key="1">
    <source>
        <dbReference type="Pfam" id="PF16289"/>
    </source>
</evidence>
<organism evidence="2 3">
    <name type="scientific">Lysobacter yangpyeongensis</name>
    <dbReference type="NCBI Taxonomy" id="346182"/>
    <lineage>
        <taxon>Bacteria</taxon>
        <taxon>Pseudomonadati</taxon>
        <taxon>Pseudomonadota</taxon>
        <taxon>Gammaproteobacteria</taxon>
        <taxon>Lysobacterales</taxon>
        <taxon>Lysobacteraceae</taxon>
        <taxon>Lysobacter</taxon>
    </lineage>
</organism>
<accession>A0ABW0SQ38</accession>
<keyword evidence="3" id="KW-1185">Reference proteome</keyword>
<sequence length="233" mass="25219">MGLSRGEIARLTSQGRPILCIDTCSVLDIMRDPTRDTMLPRESQAALHLYECMTTHSSLVTLISDQVRFELAANIDAVEKETKAALEKLSARIARVDAIAAEFGATGAALTGHLADHSSRARSVTNRWVAACETAPQSADVANRALSRVNQALAPARKGKESMKDCVVLETYLEAVSRLRAAGLTSRIVLLSSNVKDYTDEGGRLRPELVSEFTALGMEYAQNFGAARHFLGV</sequence>
<reference evidence="3" key="1">
    <citation type="journal article" date="2019" name="Int. J. Syst. Evol. Microbiol.">
        <title>The Global Catalogue of Microorganisms (GCM) 10K type strain sequencing project: providing services to taxonomists for standard genome sequencing and annotation.</title>
        <authorList>
            <consortium name="The Broad Institute Genomics Platform"/>
            <consortium name="The Broad Institute Genome Sequencing Center for Infectious Disease"/>
            <person name="Wu L."/>
            <person name="Ma J."/>
        </authorList>
    </citation>
    <scope>NUCLEOTIDE SEQUENCE [LARGE SCALE GENOMIC DNA]</scope>
    <source>
        <strain evidence="3">KACC 11407</strain>
    </source>
</reference>
<dbReference type="Pfam" id="PF16289">
    <property type="entry name" value="PIN_12"/>
    <property type="match status" value="1"/>
</dbReference>
<dbReference type="InterPro" id="IPR032557">
    <property type="entry name" value="DUF4935"/>
</dbReference>
<feature type="domain" description="DUF4935" evidence="1">
    <location>
        <begin position="20"/>
        <end position="198"/>
    </location>
</feature>
<comment type="caution">
    <text evidence="2">The sequence shown here is derived from an EMBL/GenBank/DDBJ whole genome shotgun (WGS) entry which is preliminary data.</text>
</comment>
<name>A0ABW0SQ38_9GAMM</name>
<dbReference type="RefSeq" id="WP_386755283.1">
    <property type="nucleotide sequence ID" value="NZ_JBHSNM010000004.1"/>
</dbReference>
<dbReference type="Proteomes" id="UP001596036">
    <property type="component" value="Unassembled WGS sequence"/>
</dbReference>
<evidence type="ECO:0000313" key="2">
    <source>
        <dbReference type="EMBL" id="MFC5570806.1"/>
    </source>
</evidence>
<gene>
    <name evidence="2" type="ORF">ACFPN1_12120</name>
</gene>
<proteinExistence type="predicted"/>
<evidence type="ECO:0000313" key="3">
    <source>
        <dbReference type="Proteomes" id="UP001596036"/>
    </source>
</evidence>
<protein>
    <submittedName>
        <fullName evidence="2">PIN domain-containing protein</fullName>
    </submittedName>
</protein>
<dbReference type="EMBL" id="JBHSNM010000004">
    <property type="protein sequence ID" value="MFC5570806.1"/>
    <property type="molecule type" value="Genomic_DNA"/>
</dbReference>